<dbReference type="InterPro" id="IPR048667">
    <property type="entry name" value="Imm5-like"/>
</dbReference>
<organism evidence="2 3">
    <name type="scientific">Microbacterium salsuginis</name>
    <dbReference type="NCBI Taxonomy" id="2722803"/>
    <lineage>
        <taxon>Bacteria</taxon>
        <taxon>Bacillati</taxon>
        <taxon>Actinomycetota</taxon>
        <taxon>Actinomycetes</taxon>
        <taxon>Micrococcales</taxon>
        <taxon>Microbacteriaceae</taxon>
        <taxon>Microbacterium</taxon>
    </lineage>
</organism>
<reference evidence="2 3" key="1">
    <citation type="submission" date="2020-04" db="EMBL/GenBank/DDBJ databases">
        <title>CFH 90308 Microbacterium sp.</title>
        <authorList>
            <person name="Nie G."/>
            <person name="Ming H."/>
            <person name="Xia T."/>
        </authorList>
    </citation>
    <scope>NUCLEOTIDE SEQUENCE [LARGE SCALE GENOMIC DNA]</scope>
    <source>
        <strain evidence="2 3">CFH 90308</strain>
    </source>
</reference>
<sequence>MSSPQTLSEADRRTVAAWAADCAERVLPLFETAVPGDDRPRDAIARARAFARGELTATAEIRRRFVAGRAASGVSDAVAVAAARAAAQAAGVAHMGAHALGAAAYAAKAAGLAAPGRADAAQAEVRWQLDHMPQDVAAALRRLPALGEDSAGPLGAGLLASGELGSNIREIQSALHGGGRA</sequence>
<keyword evidence="3" id="KW-1185">Reference proteome</keyword>
<evidence type="ECO:0000259" key="1">
    <source>
        <dbReference type="Pfam" id="PF21805"/>
    </source>
</evidence>
<dbReference type="Pfam" id="PF21805">
    <property type="entry name" value="Imm5_like"/>
    <property type="match status" value="1"/>
</dbReference>
<dbReference type="Proteomes" id="UP001429745">
    <property type="component" value="Unassembled WGS sequence"/>
</dbReference>
<evidence type="ECO:0000313" key="3">
    <source>
        <dbReference type="Proteomes" id="UP001429745"/>
    </source>
</evidence>
<protein>
    <recommendedName>
        <fullName evidence="1">Imm-5-like domain-containing protein</fullName>
    </recommendedName>
</protein>
<comment type="caution">
    <text evidence="2">The sequence shown here is derived from an EMBL/GenBank/DDBJ whole genome shotgun (WGS) entry which is preliminary data.</text>
</comment>
<dbReference type="RefSeq" id="WP_168910791.1">
    <property type="nucleotide sequence ID" value="NZ_JABACI010000001.1"/>
</dbReference>
<name>A0ABX1K7D6_9MICO</name>
<evidence type="ECO:0000313" key="2">
    <source>
        <dbReference type="EMBL" id="NLP82263.1"/>
    </source>
</evidence>
<dbReference type="EMBL" id="JABACI010000001">
    <property type="protein sequence ID" value="NLP82263.1"/>
    <property type="molecule type" value="Genomic_DNA"/>
</dbReference>
<accession>A0ABX1K7D6</accession>
<proteinExistence type="predicted"/>
<gene>
    <name evidence="2" type="ORF">HF576_00210</name>
</gene>
<feature type="domain" description="Imm-5-like" evidence="1">
    <location>
        <begin position="6"/>
        <end position="134"/>
    </location>
</feature>